<gene>
    <name evidence="2" type="ORF">BCR42DRAFT_404599</name>
</gene>
<dbReference type="EMBL" id="MCGE01000003">
    <property type="protein sequence ID" value="ORZ23368.1"/>
    <property type="molecule type" value="Genomic_DNA"/>
</dbReference>
<accession>A0A1X2IWD8</accession>
<evidence type="ECO:0000256" key="1">
    <source>
        <dbReference type="SAM" id="Phobius"/>
    </source>
</evidence>
<keyword evidence="1" id="KW-0472">Membrane</keyword>
<protein>
    <submittedName>
        <fullName evidence="2">Uncharacterized protein</fullName>
    </submittedName>
</protein>
<reference evidence="2 3" key="1">
    <citation type="submission" date="2016-07" db="EMBL/GenBank/DDBJ databases">
        <title>Pervasive Adenine N6-methylation of Active Genes in Fungi.</title>
        <authorList>
            <consortium name="DOE Joint Genome Institute"/>
            <person name="Mondo S.J."/>
            <person name="Dannebaum R.O."/>
            <person name="Kuo R.C."/>
            <person name="Labutti K."/>
            <person name="Haridas S."/>
            <person name="Kuo A."/>
            <person name="Salamov A."/>
            <person name="Ahrendt S.R."/>
            <person name="Lipzen A."/>
            <person name="Sullivan W."/>
            <person name="Andreopoulos W.B."/>
            <person name="Clum A."/>
            <person name="Lindquist E."/>
            <person name="Daum C."/>
            <person name="Ramamoorthy G.K."/>
            <person name="Gryganskyi A."/>
            <person name="Culley D."/>
            <person name="Magnuson J.K."/>
            <person name="James T.Y."/>
            <person name="O'Malley M.A."/>
            <person name="Stajich J.E."/>
            <person name="Spatafora J.W."/>
            <person name="Visel A."/>
            <person name="Grigoriev I.V."/>
        </authorList>
    </citation>
    <scope>NUCLEOTIDE SEQUENCE [LARGE SCALE GENOMIC DNA]</scope>
    <source>
        <strain evidence="2 3">NRRL 1336</strain>
    </source>
</reference>
<comment type="caution">
    <text evidence="2">The sequence shown here is derived from an EMBL/GenBank/DDBJ whole genome shotgun (WGS) entry which is preliminary data.</text>
</comment>
<evidence type="ECO:0000313" key="3">
    <source>
        <dbReference type="Proteomes" id="UP000193560"/>
    </source>
</evidence>
<evidence type="ECO:0000313" key="2">
    <source>
        <dbReference type="EMBL" id="ORZ23368.1"/>
    </source>
</evidence>
<feature type="non-terminal residue" evidence="2">
    <location>
        <position position="82"/>
    </location>
</feature>
<dbReference type="Proteomes" id="UP000193560">
    <property type="component" value="Unassembled WGS sequence"/>
</dbReference>
<dbReference type="AlphaFoldDB" id="A0A1X2IWD8"/>
<keyword evidence="1" id="KW-0812">Transmembrane</keyword>
<keyword evidence="1" id="KW-1133">Transmembrane helix</keyword>
<feature type="transmembrane region" description="Helical" evidence="1">
    <location>
        <begin position="6"/>
        <end position="29"/>
    </location>
</feature>
<organism evidence="2 3">
    <name type="scientific">Absidia repens</name>
    <dbReference type="NCBI Taxonomy" id="90262"/>
    <lineage>
        <taxon>Eukaryota</taxon>
        <taxon>Fungi</taxon>
        <taxon>Fungi incertae sedis</taxon>
        <taxon>Mucoromycota</taxon>
        <taxon>Mucoromycotina</taxon>
        <taxon>Mucoromycetes</taxon>
        <taxon>Mucorales</taxon>
        <taxon>Cunninghamellaceae</taxon>
        <taxon>Absidia</taxon>
    </lineage>
</organism>
<proteinExistence type="predicted"/>
<sequence>MITLSFDYTSVLYCIFAYSPFSFFPSIYFMNIGRIVHMIFFPHPFFFDTLISRSSSVQLPCYLCLISPNFTHQNNHMNTQIN</sequence>
<name>A0A1X2IWD8_9FUNG</name>
<keyword evidence="3" id="KW-1185">Reference proteome</keyword>